<dbReference type="EMBL" id="LT837803">
    <property type="protein sequence ID" value="SMB22017.1"/>
    <property type="molecule type" value="Genomic_DNA"/>
</dbReference>
<keyword evidence="2" id="KW-1185">Reference proteome</keyword>
<dbReference type="Proteomes" id="UP000242886">
    <property type="component" value="Chromosome SDENCHOL"/>
</dbReference>
<gene>
    <name evidence="1" type="ORF">SDENCHOL_10473</name>
</gene>
<sequence length="129" mass="13936">MSVFSGEGGEGKLRLIMAAIAGSMVIATAGCSTAVGTDLPERTEVLKSLRDQGFLFNRHVISTVKSADNPAQILVTGQLARTEPDESHVKDGLKVSQVQHVVVEQRDGAWQVVSAPPLVRDQLTSRQRW</sequence>
<protein>
    <submittedName>
        <fullName evidence="1">Uncharacterized protein</fullName>
    </submittedName>
</protein>
<proteinExistence type="predicted"/>
<evidence type="ECO:0000313" key="2">
    <source>
        <dbReference type="Proteomes" id="UP000242886"/>
    </source>
</evidence>
<reference evidence="1" key="1">
    <citation type="submission" date="2017-03" db="EMBL/GenBank/DDBJ databases">
        <authorList>
            <consortium name="AG Boll"/>
        </authorList>
    </citation>
    <scope>NUCLEOTIDE SEQUENCE [LARGE SCALE GENOMIC DNA]</scope>
    <source>
        <strain evidence="1">Chol</strain>
    </source>
</reference>
<organism evidence="1 2">
    <name type="scientific">Sterolibacterium denitrificans</name>
    <dbReference type="NCBI Taxonomy" id="157592"/>
    <lineage>
        <taxon>Bacteria</taxon>
        <taxon>Pseudomonadati</taxon>
        <taxon>Pseudomonadota</taxon>
        <taxon>Betaproteobacteria</taxon>
        <taxon>Nitrosomonadales</taxon>
        <taxon>Sterolibacteriaceae</taxon>
        <taxon>Sterolibacterium</taxon>
    </lineage>
</organism>
<name>A0A7Z7MU78_9PROT</name>
<dbReference type="RefSeq" id="WP_154715875.1">
    <property type="nucleotide sequence ID" value="NZ_LT837803.1"/>
</dbReference>
<accession>A0A7Z7MU78</accession>
<evidence type="ECO:0000313" key="1">
    <source>
        <dbReference type="EMBL" id="SMB22017.1"/>
    </source>
</evidence>
<dbReference type="AlphaFoldDB" id="A0A7Z7MU78"/>